<reference evidence="2 3" key="1">
    <citation type="submission" date="2017-02" db="EMBL/GenBank/DDBJ databases">
        <authorList>
            <person name="Peterson S.W."/>
        </authorList>
    </citation>
    <scope>NUCLEOTIDE SEQUENCE [LARGE SCALE GENOMIC DNA]</scope>
    <source>
        <strain evidence="2 3">B Mb 05.01</strain>
    </source>
</reference>
<dbReference type="Proteomes" id="UP000196320">
    <property type="component" value="Unassembled WGS sequence"/>
</dbReference>
<evidence type="ECO:0008006" key="4">
    <source>
        <dbReference type="Google" id="ProtNLM"/>
    </source>
</evidence>
<gene>
    <name evidence="2" type="ORF">FM104_15105</name>
</gene>
<dbReference type="AlphaFoldDB" id="A0A1R4KQF4"/>
<accession>A0A1R4KQF4</accession>
<dbReference type="RefSeq" id="WP_087133036.1">
    <property type="nucleotide sequence ID" value="NZ_FUKO01000044.1"/>
</dbReference>
<evidence type="ECO:0000313" key="2">
    <source>
        <dbReference type="EMBL" id="SJN46626.1"/>
    </source>
</evidence>
<dbReference type="OrthoDB" id="5075101at2"/>
<dbReference type="EMBL" id="FUKO01000044">
    <property type="protein sequence ID" value="SJN46626.1"/>
    <property type="molecule type" value="Genomic_DNA"/>
</dbReference>
<feature type="chain" id="PRO_5039344366" description="Secreted protein" evidence="1">
    <location>
        <begin position="28"/>
        <end position="113"/>
    </location>
</feature>
<protein>
    <recommendedName>
        <fullName evidence="4">Secreted protein</fullName>
    </recommendedName>
</protein>
<feature type="signal peptide" evidence="1">
    <location>
        <begin position="1"/>
        <end position="27"/>
    </location>
</feature>
<keyword evidence="1" id="KW-0732">Signal</keyword>
<organism evidence="2 3">
    <name type="scientific">Microbacterium esteraromaticum</name>
    <dbReference type="NCBI Taxonomy" id="57043"/>
    <lineage>
        <taxon>Bacteria</taxon>
        <taxon>Bacillati</taxon>
        <taxon>Actinomycetota</taxon>
        <taxon>Actinomycetes</taxon>
        <taxon>Micrococcales</taxon>
        <taxon>Microbacteriaceae</taxon>
        <taxon>Microbacterium</taxon>
    </lineage>
</organism>
<evidence type="ECO:0000313" key="3">
    <source>
        <dbReference type="Proteomes" id="UP000196320"/>
    </source>
</evidence>
<dbReference type="PROSITE" id="PS51257">
    <property type="entry name" value="PROKAR_LIPOPROTEIN"/>
    <property type="match status" value="1"/>
</dbReference>
<keyword evidence="3" id="KW-1185">Reference proteome</keyword>
<sequence>MNIDRNLRTRTRLLLALPIAVAAFSLAACSSPAERPSSDDLSSGIQKILDDGGLGDQFNDEQVSCISDELIDSKISDQDLQNIADGKDVQTNQEAKDLVSKEMSEAVVTCAQG</sequence>
<name>A0A1R4KQF4_9MICO</name>
<evidence type="ECO:0000256" key="1">
    <source>
        <dbReference type="SAM" id="SignalP"/>
    </source>
</evidence>
<proteinExistence type="predicted"/>